<dbReference type="Gene3D" id="3.20.20.370">
    <property type="entry name" value="Glycoside hydrolase/deacetylase"/>
    <property type="match status" value="1"/>
</dbReference>
<dbReference type="GO" id="GO:0016787">
    <property type="term" value="F:hydrolase activity"/>
    <property type="evidence" value="ECO:0007669"/>
    <property type="project" value="UniProtKB-ARBA"/>
</dbReference>
<dbReference type="SUPFAM" id="SSF88713">
    <property type="entry name" value="Glycoside hydrolase/deacetylase"/>
    <property type="match status" value="1"/>
</dbReference>
<dbReference type="VEuPathDB" id="VectorBase:PPAPM1_002193"/>
<evidence type="ECO:0000313" key="2">
    <source>
        <dbReference type="Proteomes" id="UP000092462"/>
    </source>
</evidence>
<evidence type="ECO:0000313" key="1">
    <source>
        <dbReference type="EnsemblMetazoa" id="PPAI009587-PA"/>
    </source>
</evidence>
<dbReference type="Proteomes" id="UP000092462">
    <property type="component" value="Unassembled WGS sequence"/>
</dbReference>
<dbReference type="AlphaFoldDB" id="A0A1B0DMJ5"/>
<dbReference type="InterPro" id="IPR011330">
    <property type="entry name" value="Glyco_hydro/deAcase_b/a-brl"/>
</dbReference>
<name>A0A1B0DMJ5_PHLPP</name>
<dbReference type="EMBL" id="AJVK01016836">
    <property type="status" value="NOT_ANNOTATED_CDS"/>
    <property type="molecule type" value="Genomic_DNA"/>
</dbReference>
<reference evidence="1" key="1">
    <citation type="submission" date="2022-08" db="UniProtKB">
        <authorList>
            <consortium name="EnsemblMetazoa"/>
        </authorList>
    </citation>
    <scope>IDENTIFICATION</scope>
    <source>
        <strain evidence="1">Israel</strain>
    </source>
</reference>
<dbReference type="InterPro" id="IPR052740">
    <property type="entry name" value="CE4"/>
</dbReference>
<dbReference type="PANTHER" id="PTHR45985">
    <property type="match status" value="1"/>
</dbReference>
<dbReference type="EnsemblMetazoa" id="PPAI009587-RA">
    <property type="protein sequence ID" value="PPAI009587-PA"/>
    <property type="gene ID" value="PPAI009587"/>
</dbReference>
<dbReference type="PANTHER" id="PTHR45985:SF5">
    <property type="entry name" value="CHITIN AND LDLR BINDING DEACETYLASE 3"/>
    <property type="match status" value="1"/>
</dbReference>
<organism evidence="1 2">
    <name type="scientific">Phlebotomus papatasi</name>
    <name type="common">Sandfly</name>
    <dbReference type="NCBI Taxonomy" id="29031"/>
    <lineage>
        <taxon>Eukaryota</taxon>
        <taxon>Metazoa</taxon>
        <taxon>Ecdysozoa</taxon>
        <taxon>Arthropoda</taxon>
        <taxon>Hexapoda</taxon>
        <taxon>Insecta</taxon>
        <taxon>Pterygota</taxon>
        <taxon>Neoptera</taxon>
        <taxon>Endopterygota</taxon>
        <taxon>Diptera</taxon>
        <taxon>Nematocera</taxon>
        <taxon>Psychodoidea</taxon>
        <taxon>Psychodidae</taxon>
        <taxon>Phlebotomus</taxon>
        <taxon>Phlebotomus</taxon>
    </lineage>
</organism>
<accession>A0A1B0DMJ5</accession>
<protein>
    <submittedName>
        <fullName evidence="1">Uncharacterized protein</fullName>
    </submittedName>
</protein>
<sequence>MAEFHEELSAKRTENNETFFSIPPRHRGPEDWWSRNATIEDWFDEMVGQANIINKFANVRMEDLRGIRVPFLRVGWNRQFLMMKEFGFEYDSSMVAPFSNPPLWPYTLDHKMPHTCMGSNQNCPSRSYAGIWEVLP</sequence>
<dbReference type="VEuPathDB" id="VectorBase:PPAI009587"/>
<dbReference type="GO" id="GO:0005975">
    <property type="term" value="P:carbohydrate metabolic process"/>
    <property type="evidence" value="ECO:0007669"/>
    <property type="project" value="InterPro"/>
</dbReference>
<proteinExistence type="predicted"/>
<keyword evidence="2" id="KW-1185">Reference proteome</keyword>